<evidence type="ECO:0000256" key="6">
    <source>
        <dbReference type="ARBA" id="ARBA00023015"/>
    </source>
</evidence>
<dbReference type="SUPFAM" id="SSF57667">
    <property type="entry name" value="beta-beta-alpha zinc fingers"/>
    <property type="match status" value="17"/>
</dbReference>
<feature type="region of interest" description="Disordered" evidence="11">
    <location>
        <begin position="873"/>
        <end position="896"/>
    </location>
</feature>
<dbReference type="Pfam" id="PF00096">
    <property type="entry name" value="zf-C2H2"/>
    <property type="match status" value="15"/>
</dbReference>
<reference evidence="13" key="1">
    <citation type="journal article" date="2023" name="G3 (Bethesda)">
        <title>A reference genome for the long-term kleptoplast-retaining sea slug Elysia crispata morphotype clarki.</title>
        <authorList>
            <person name="Eastman K.E."/>
            <person name="Pendleton A.L."/>
            <person name="Shaikh M.A."/>
            <person name="Suttiyut T."/>
            <person name="Ogas R."/>
            <person name="Tomko P."/>
            <person name="Gavelis G."/>
            <person name="Widhalm J.R."/>
            <person name="Wisecaver J.H."/>
        </authorList>
    </citation>
    <scope>NUCLEOTIDE SEQUENCE</scope>
    <source>
        <strain evidence="13">ECLA1</strain>
    </source>
</reference>
<evidence type="ECO:0000256" key="8">
    <source>
        <dbReference type="ARBA" id="ARBA00023163"/>
    </source>
</evidence>
<organism evidence="13 14">
    <name type="scientific">Elysia crispata</name>
    <name type="common">lettuce slug</name>
    <dbReference type="NCBI Taxonomy" id="231223"/>
    <lineage>
        <taxon>Eukaryota</taxon>
        <taxon>Metazoa</taxon>
        <taxon>Spiralia</taxon>
        <taxon>Lophotrochozoa</taxon>
        <taxon>Mollusca</taxon>
        <taxon>Gastropoda</taxon>
        <taxon>Heterobranchia</taxon>
        <taxon>Euthyneura</taxon>
        <taxon>Panpulmonata</taxon>
        <taxon>Sacoglossa</taxon>
        <taxon>Placobranchoidea</taxon>
        <taxon>Plakobranchidae</taxon>
        <taxon>Elysia</taxon>
    </lineage>
</organism>
<keyword evidence="6" id="KW-0805">Transcription regulation</keyword>
<feature type="domain" description="C2H2-type" evidence="12">
    <location>
        <begin position="189"/>
        <end position="216"/>
    </location>
</feature>
<keyword evidence="2" id="KW-0479">Metal-binding</keyword>
<evidence type="ECO:0000259" key="12">
    <source>
        <dbReference type="PROSITE" id="PS50157"/>
    </source>
</evidence>
<dbReference type="FunFam" id="3.30.160.60:FF:000671">
    <property type="entry name" value="Zinc finger protein 26"/>
    <property type="match status" value="1"/>
</dbReference>
<dbReference type="EMBL" id="JAWDGP010000540">
    <property type="protein sequence ID" value="KAK3799750.1"/>
    <property type="molecule type" value="Genomic_DNA"/>
</dbReference>
<evidence type="ECO:0000256" key="5">
    <source>
        <dbReference type="ARBA" id="ARBA00022833"/>
    </source>
</evidence>
<feature type="domain" description="C2H2-type" evidence="12">
    <location>
        <begin position="2017"/>
        <end position="2044"/>
    </location>
</feature>
<feature type="domain" description="C2H2-type" evidence="12">
    <location>
        <begin position="1486"/>
        <end position="1513"/>
    </location>
</feature>
<feature type="domain" description="C2H2-type" evidence="12">
    <location>
        <begin position="1067"/>
        <end position="1094"/>
    </location>
</feature>
<feature type="domain" description="C2H2-type" evidence="12">
    <location>
        <begin position="159"/>
        <end position="181"/>
    </location>
</feature>
<dbReference type="FunFam" id="3.30.160.60:FF:000100">
    <property type="entry name" value="Zinc finger 45-like"/>
    <property type="match status" value="2"/>
</dbReference>
<dbReference type="GO" id="GO:0010468">
    <property type="term" value="P:regulation of gene expression"/>
    <property type="evidence" value="ECO:0007669"/>
    <property type="project" value="TreeGrafter"/>
</dbReference>
<feature type="domain" description="C2H2-type" evidence="12">
    <location>
        <begin position="725"/>
        <end position="752"/>
    </location>
</feature>
<feature type="domain" description="C2H2-type" evidence="12">
    <location>
        <begin position="760"/>
        <end position="787"/>
    </location>
</feature>
<feature type="domain" description="C2H2-type" evidence="12">
    <location>
        <begin position="335"/>
        <end position="358"/>
    </location>
</feature>
<evidence type="ECO:0000313" key="13">
    <source>
        <dbReference type="EMBL" id="KAK3799750.1"/>
    </source>
</evidence>
<keyword evidence="7" id="KW-0238">DNA-binding</keyword>
<proteinExistence type="predicted"/>
<evidence type="ECO:0000256" key="1">
    <source>
        <dbReference type="ARBA" id="ARBA00004123"/>
    </source>
</evidence>
<dbReference type="GO" id="GO:0003677">
    <property type="term" value="F:DNA binding"/>
    <property type="evidence" value="ECO:0007669"/>
    <property type="project" value="UniProtKB-KW"/>
</dbReference>
<keyword evidence="14" id="KW-1185">Reference proteome</keyword>
<dbReference type="FunFam" id="3.30.160.60:FF:000446">
    <property type="entry name" value="Zinc finger protein"/>
    <property type="match status" value="1"/>
</dbReference>
<evidence type="ECO:0000256" key="3">
    <source>
        <dbReference type="ARBA" id="ARBA00022737"/>
    </source>
</evidence>
<evidence type="ECO:0000256" key="7">
    <source>
        <dbReference type="ARBA" id="ARBA00023125"/>
    </source>
</evidence>
<feature type="domain" description="C2H2-type" evidence="12">
    <location>
        <begin position="217"/>
        <end position="246"/>
    </location>
</feature>
<feature type="domain" description="C2H2-type" evidence="12">
    <location>
        <begin position="267"/>
        <end position="291"/>
    </location>
</feature>
<feature type="domain" description="C2H2-type" evidence="12">
    <location>
        <begin position="1095"/>
        <end position="1123"/>
    </location>
</feature>
<protein>
    <recommendedName>
        <fullName evidence="12">C2H2-type domain-containing protein</fullName>
    </recommendedName>
</protein>
<evidence type="ECO:0000313" key="14">
    <source>
        <dbReference type="Proteomes" id="UP001283361"/>
    </source>
</evidence>
<feature type="domain" description="C2H2-type" evidence="12">
    <location>
        <begin position="1430"/>
        <end position="1457"/>
    </location>
</feature>
<dbReference type="InterPro" id="IPR013087">
    <property type="entry name" value="Znf_C2H2_type"/>
</dbReference>
<keyword evidence="5" id="KW-0862">Zinc</keyword>
<feature type="domain" description="C2H2-type" evidence="12">
    <location>
        <begin position="1988"/>
        <end position="2015"/>
    </location>
</feature>
<feature type="domain" description="C2H2-type" evidence="12">
    <location>
        <begin position="1575"/>
        <end position="1602"/>
    </location>
</feature>
<comment type="caution">
    <text evidence="13">The sequence shown here is derived from an EMBL/GenBank/DDBJ whole genome shotgun (WGS) entry which is preliminary data.</text>
</comment>
<gene>
    <name evidence="13" type="ORF">RRG08_025365</name>
</gene>
<feature type="domain" description="C2H2-type" evidence="12">
    <location>
        <begin position="1517"/>
        <end position="1544"/>
    </location>
</feature>
<keyword evidence="8" id="KW-0804">Transcription</keyword>
<feature type="domain" description="C2H2-type" evidence="12">
    <location>
        <begin position="1016"/>
        <end position="1043"/>
    </location>
</feature>
<dbReference type="PANTHER" id="PTHR16515">
    <property type="entry name" value="PR DOMAIN ZINC FINGER PROTEIN"/>
    <property type="match status" value="1"/>
</dbReference>
<dbReference type="PROSITE" id="PS00028">
    <property type="entry name" value="ZINC_FINGER_C2H2_1"/>
    <property type="match status" value="32"/>
</dbReference>
<keyword evidence="4 10" id="KW-0863">Zinc-finger</keyword>
<keyword evidence="9" id="KW-0539">Nucleus</keyword>
<feature type="domain" description="C2H2-type" evidence="12">
    <location>
        <begin position="1458"/>
        <end position="1485"/>
    </location>
</feature>
<dbReference type="PANTHER" id="PTHR16515:SF49">
    <property type="entry name" value="GASTRULA ZINC FINGER PROTEIN XLCGF49.1-LIKE-RELATED"/>
    <property type="match status" value="1"/>
</dbReference>
<evidence type="ECO:0000256" key="2">
    <source>
        <dbReference type="ARBA" id="ARBA00022723"/>
    </source>
</evidence>
<comment type="subcellular location">
    <subcellularLocation>
        <location evidence="1">Nucleus</location>
    </subcellularLocation>
</comment>
<feature type="domain" description="C2H2-type" evidence="12">
    <location>
        <begin position="1127"/>
        <end position="1150"/>
    </location>
</feature>
<dbReference type="FunFam" id="3.30.160.60:FF:001498">
    <property type="entry name" value="Zinc finger protein 404"/>
    <property type="match status" value="1"/>
</dbReference>
<dbReference type="PROSITE" id="PS50157">
    <property type="entry name" value="ZINC_FINGER_C2H2_2"/>
    <property type="match status" value="32"/>
</dbReference>
<feature type="domain" description="C2H2-type" evidence="12">
    <location>
        <begin position="1155"/>
        <end position="1182"/>
    </location>
</feature>
<feature type="domain" description="C2H2-type" evidence="12">
    <location>
        <begin position="1545"/>
        <end position="1573"/>
    </location>
</feature>
<dbReference type="GO" id="GO:0008270">
    <property type="term" value="F:zinc ion binding"/>
    <property type="evidence" value="ECO:0007669"/>
    <property type="project" value="UniProtKB-KW"/>
</dbReference>
<dbReference type="FunFam" id="3.30.160.60:FF:000322">
    <property type="entry name" value="GDNF-inducible zinc finger protein 1"/>
    <property type="match status" value="1"/>
</dbReference>
<feature type="domain" description="C2H2-type" evidence="12">
    <location>
        <begin position="915"/>
        <end position="942"/>
    </location>
</feature>
<feature type="domain" description="C2H2-type" evidence="12">
    <location>
        <begin position="1313"/>
        <end position="1340"/>
    </location>
</feature>
<feature type="domain" description="C2H2-type" evidence="12">
    <location>
        <begin position="633"/>
        <end position="660"/>
    </location>
</feature>
<dbReference type="SMART" id="SM00355">
    <property type="entry name" value="ZnF_C2H2"/>
    <property type="match status" value="40"/>
</dbReference>
<evidence type="ECO:0000256" key="4">
    <source>
        <dbReference type="ARBA" id="ARBA00022771"/>
    </source>
</evidence>
<evidence type="ECO:0000256" key="9">
    <source>
        <dbReference type="ARBA" id="ARBA00023242"/>
    </source>
</evidence>
<name>A0AAE1B5S4_9GAST</name>
<feature type="domain" description="C2H2-type" evidence="12">
    <location>
        <begin position="1930"/>
        <end position="1957"/>
    </location>
</feature>
<feature type="domain" description="C2H2-type" evidence="12">
    <location>
        <begin position="1958"/>
        <end position="1980"/>
    </location>
</feature>
<feature type="domain" description="C2H2-type" evidence="12">
    <location>
        <begin position="1805"/>
        <end position="1823"/>
    </location>
</feature>
<accession>A0AAE1B5S4</accession>
<feature type="domain" description="C2H2-type" evidence="12">
    <location>
        <begin position="1185"/>
        <end position="1213"/>
    </location>
</feature>
<dbReference type="Proteomes" id="UP001283361">
    <property type="component" value="Unassembled WGS sequence"/>
</dbReference>
<evidence type="ECO:0000256" key="10">
    <source>
        <dbReference type="PROSITE-ProRule" id="PRU00042"/>
    </source>
</evidence>
<feature type="domain" description="C2H2-type" evidence="12">
    <location>
        <begin position="660"/>
        <end position="688"/>
    </location>
</feature>
<evidence type="ECO:0000256" key="11">
    <source>
        <dbReference type="SAM" id="MobiDB-lite"/>
    </source>
</evidence>
<feature type="domain" description="C2H2-type" evidence="12">
    <location>
        <begin position="1259"/>
        <end position="1287"/>
    </location>
</feature>
<sequence length="2044" mass="231508">MEGSRDSQGPNVGVLAKEKEEYSAVNCISFDDGRVVQEISLEKELNGNRSMQSDIKLGIDNLKTYEVFQDVGLIGEKKSVENNSEASYFPEILHVKTTSNGMLERDCISHILEENHETKAMKSIPSITTSKSHSSIDDMTDSHPINILLNNESDEKKIMKCKLCPESFSGLKQLVLHQQVHVPSSVKLLACQHCGKIFNGLYNLKAHLVVHSREKPYSCDMCGKSFAFNSCLRRHRFICKYSTKKMREGEISQFKSHIENYEWEKSFACEFCDKKFAREEHLKNHENFHFGVPLKTEEIQDVAGIAHKCEPCGKYFTSMSRLKAHSVVHTGEKPFKCKFCGKVFSFLSCKKRHEKLHTQRIGAIKPSKTCTSTTNLDTHKIQLNKLNSDTIQALSKNEPPSCIPTNIIAVGAATLTIDVNQSTPGPGLFVEANRETDMVYESQQSDPSLVEETQPQLLESVGKLSQEEMIGNIEHVLEKVHTASCATEKGLALVNSDVRSKAKRSAKSDDLGGLKLSLEHDGKEARVLPETAVFNMVCKPNGTKDKENLLNSRYDLATLDDADKSKQASLSNPLDPKQNNDVEAKNAETIETNTPKTPQKKNVCGVCGARFQWASSLGSHLAHAHNDKSLATYSCSLCNKTFKYKKYVLAHMISHSRRTLKCDYCETVFRQTSALKKHLRQIHTKQVSNLPMLPLKRLKCHCGREFWKRKDFLLHEKVHTKQQLYVCPSCNKVFLHPSSYHRHILTHSGTGKRQHGMKPYPCQLCNKQYSHKDKLHFHMFFHQRNFSRYKGFGDYKIFKDHKNIQGKSCGENNDSRGRYHVNNHRRETKNTASIFNAKNSQKKVLKSGKKTELEISPFAPAGKHVLSLLPEPPINKQAQGKQTADRAKKAAGAKRKKKATGMLSLWSSTEVSDQHSCVVCLQTFKSTWALQNHMTVHLRLKPARCDFCDKIFAHVADLIEHKLQHCEMSSTQSIEKVSKTFEERPKPFACDKCGCQFPAKSHLIAHMVVHTREQPYACDVCGRKFSFASCLRRHLIVHDRSEQSSMPKIKSHNSSRKKSQLDAGICFCCEDCGKKFAGLDSLHDHICHHVGILPYKCPDCGKQYANLLDLRQHKKDVHRACKDSRDHICEVCGKVFQQLKHLKVHMSGHSQTLAWICEVCGSRFSSLPKLKKHQTVKCEAIPRLQECDECHVSFTSSAELKRHKLASHDGPSANDLEVFTGVPTKLNLQNYECLDCHKVFSRYRHLRKHRQSCMKETTFSCATCGEKFLEIKTLEKHIDDFHNISNKINAHIISSRKRQRRSRGYNPSGRKHFRCDVCGKEFLSALYLSNHSALHTGDMPVICECCGASFTHFNALQKHQTQTSCGASGGHFTCKFCDEKFDSLRELRIHNSTKLGPRFTCKKCDVKFSSCYRVQRHQALCKLGKAIIPNICEVCGKHFSNASNLKEHMITHTGEKPFACGQCGRRFGHMAALRRHLSVHGGDLPFKCKVCDKGFTISSALKKHEDSHLDLKSRQIFKCEECGKGFVTRQRLKRHAYLHKDEKPLKCEFCGKGFINPFHMKNHLIQQHGMPHEEHTCKFCGHVFTSRFQLTQHQDLHCTQLAETISQLLPPEGEQDSTVLRNLRDDEPLVISPVPVMEEAAVEEEYVATQTTEIIIQEDDGNGNITEKTIIVTLPENIDLAQWLQNGGEIQTESMDGEAISYITVAESPEQVLFPEDSLTVVEKDIKDVKDSQVTCHYCGETCSSPEEVQIHLQQQHPFVEYIELPANFTVTSPALPENVLNKQEPVFNEATAKPPLALEEQRNHMCQHCGKRFLRGHDLNRHILTCSKSLSADEIGCLTTDAGMQKLIEVKAQPQKAAVKNFMCEECGSQYSRFADFHCHKLNCHGVVSKNEAVFKSFAQGGGLKADIMCGTNTLDTDNQAREINKKIHACHLCEKIFVRKRSLQQHILTHGEAKAFKCDICGKEYAYESSLWSHMKSHDEGGKERHTCFVCNKSYIDKSYLKKHMLSHTSGTMPYICNLCSKGFLLPAGLKRHRRDVHKLTQ</sequence>
<feature type="domain" description="C2H2-type" evidence="12">
    <location>
        <begin position="307"/>
        <end position="334"/>
    </location>
</feature>
<feature type="domain" description="C2H2-type" evidence="12">
    <location>
        <begin position="1231"/>
        <end position="1258"/>
    </location>
</feature>
<dbReference type="InterPro" id="IPR050331">
    <property type="entry name" value="Zinc_finger"/>
</dbReference>
<feature type="domain" description="C2H2-type" evidence="12">
    <location>
        <begin position="988"/>
        <end position="1015"/>
    </location>
</feature>
<dbReference type="InterPro" id="IPR036236">
    <property type="entry name" value="Znf_C2H2_sf"/>
</dbReference>
<dbReference type="Gene3D" id="3.30.160.60">
    <property type="entry name" value="Classic Zinc Finger"/>
    <property type="match status" value="23"/>
</dbReference>
<keyword evidence="3" id="KW-0677">Repeat</keyword>
<dbReference type="GO" id="GO:0005634">
    <property type="term" value="C:nucleus"/>
    <property type="evidence" value="ECO:0007669"/>
    <property type="project" value="UniProtKB-SubCell"/>
</dbReference>